<dbReference type="Proteomes" id="UP000019116">
    <property type="component" value="Chromosome 3A"/>
</dbReference>
<sequence length="437" mass="46866">MDTGLEVSGEVQYRGDPVLVPPRRPTPRHELYLSNLDDQRFLRFSIKYLYVFSAGAAVPADALRSALAEALVDYYPLAGRLRPGDGEEEGKLAVDCNAEGALFAEGSLPGLAAADFLRGGGATPHKSWRKLLYRVDAHGFVGVPPLVVQVTHLGCGGMVLCTAINHCLCDGIGTAQFLHAWARAARSDIAGAGEHPVVHDRRALRPRCPPRVEFAHPEYCQDAVAHDKPTLLDHLLGQPDPPAALRVKLLFSVNARRHLKPELPKGYYGNGFVLGCAESTAGQVAAVAAPATVIRLVQKAKERVDDDYVRSMVDLLEERRVGTGGGAKPDLSASLVISAWTRLGLEDLDFGAGTPAHMGPLTSEIYCVFVPVAGDPGGVTVLVSVPQAAADKFEHYCCNPVEPSGVEDTDDGAIAAGMLERDEQHQPCHGHEIKIDY</sequence>
<proteinExistence type="inferred from homology"/>
<evidence type="ECO:0000256" key="2">
    <source>
        <dbReference type="ARBA" id="ARBA00022679"/>
    </source>
</evidence>
<dbReference type="Gramene" id="TraesCS3A03G0171900.2">
    <property type="protein sequence ID" value="TraesCS3A03G0171900.2.CDS"/>
    <property type="gene ID" value="TraesCS3A03G0171900"/>
</dbReference>
<protein>
    <recommendedName>
        <fullName evidence="6">Omega-hydroxypalmitate O-feruloyl transferase</fullName>
    </recommendedName>
</protein>
<dbReference type="PANTHER" id="PTHR31642">
    <property type="entry name" value="TRICHOTHECENE 3-O-ACETYLTRANSFERASE"/>
    <property type="match status" value="1"/>
</dbReference>
<gene>
    <name evidence="4" type="primary">LOC123060171</name>
</gene>
<dbReference type="Pfam" id="PF02458">
    <property type="entry name" value="Transferase"/>
    <property type="match status" value="2"/>
</dbReference>
<organism evidence="4">
    <name type="scientific">Triticum aestivum</name>
    <name type="common">Wheat</name>
    <dbReference type="NCBI Taxonomy" id="4565"/>
    <lineage>
        <taxon>Eukaryota</taxon>
        <taxon>Viridiplantae</taxon>
        <taxon>Streptophyta</taxon>
        <taxon>Embryophyta</taxon>
        <taxon>Tracheophyta</taxon>
        <taxon>Spermatophyta</taxon>
        <taxon>Magnoliopsida</taxon>
        <taxon>Liliopsida</taxon>
        <taxon>Poales</taxon>
        <taxon>Poaceae</taxon>
        <taxon>BOP clade</taxon>
        <taxon>Pooideae</taxon>
        <taxon>Triticodae</taxon>
        <taxon>Triticeae</taxon>
        <taxon>Triticinae</taxon>
        <taxon>Triticum</taxon>
    </lineage>
</organism>
<reference evidence="4" key="2">
    <citation type="submission" date="2018-10" db="UniProtKB">
        <authorList>
            <consortium name="EnsemblPlants"/>
        </authorList>
    </citation>
    <scope>IDENTIFICATION</scope>
</reference>
<evidence type="ECO:0000313" key="5">
    <source>
        <dbReference type="Proteomes" id="UP000019116"/>
    </source>
</evidence>
<evidence type="ECO:0000256" key="3">
    <source>
        <dbReference type="ARBA" id="ARBA00023315"/>
    </source>
</evidence>
<name>A0A3B6ECS0_WHEAT</name>
<dbReference type="PANTHER" id="PTHR31642:SF5">
    <property type="entry name" value="OS01G0104900 PROTEIN"/>
    <property type="match status" value="1"/>
</dbReference>
<evidence type="ECO:0000313" key="4">
    <source>
        <dbReference type="EnsemblPlants" id="TraesCS3A02G077800.2"/>
    </source>
</evidence>
<keyword evidence="5" id="KW-1185">Reference proteome</keyword>
<dbReference type="Gramene" id="TraesRN3A0100171000.1">
    <property type="protein sequence ID" value="TraesRN3A0100171000.1"/>
    <property type="gene ID" value="TraesRN3A0100171000"/>
</dbReference>
<dbReference type="EnsemblPlants" id="TraesCS3A02G077800.2">
    <property type="protein sequence ID" value="TraesCS3A02G077800.2"/>
    <property type="gene ID" value="TraesCS3A02G077800"/>
</dbReference>
<dbReference type="AlphaFoldDB" id="A0A3B6ECS0"/>
<dbReference type="GO" id="GO:0016747">
    <property type="term" value="F:acyltransferase activity, transferring groups other than amino-acyl groups"/>
    <property type="evidence" value="ECO:0007669"/>
    <property type="project" value="UniProtKB-ARBA"/>
</dbReference>
<dbReference type="Gramene" id="TraesCS3A02G077800.2">
    <property type="protein sequence ID" value="TraesCS3A02G077800.2"/>
    <property type="gene ID" value="TraesCS3A02G077800"/>
</dbReference>
<dbReference type="Gene3D" id="3.30.559.10">
    <property type="entry name" value="Chloramphenicol acetyltransferase-like domain"/>
    <property type="match status" value="2"/>
</dbReference>
<comment type="similarity">
    <text evidence="1">Belongs to the plant acyltransferase family.</text>
</comment>
<keyword evidence="3" id="KW-0012">Acyltransferase</keyword>
<dbReference type="InterPro" id="IPR050317">
    <property type="entry name" value="Plant_Fungal_Acyltransferase"/>
</dbReference>
<reference evidence="4" key="1">
    <citation type="submission" date="2018-08" db="EMBL/GenBank/DDBJ databases">
        <authorList>
            <person name="Rossello M."/>
        </authorList>
    </citation>
    <scope>NUCLEOTIDE SEQUENCE [LARGE SCALE GENOMIC DNA]</scope>
    <source>
        <strain evidence="4">cv. Chinese Spring</strain>
    </source>
</reference>
<evidence type="ECO:0000256" key="1">
    <source>
        <dbReference type="ARBA" id="ARBA00009861"/>
    </source>
</evidence>
<dbReference type="InterPro" id="IPR023213">
    <property type="entry name" value="CAT-like_dom_sf"/>
</dbReference>
<evidence type="ECO:0008006" key="6">
    <source>
        <dbReference type="Google" id="ProtNLM"/>
    </source>
</evidence>
<dbReference type="OrthoDB" id="671439at2759"/>
<keyword evidence="2" id="KW-0808">Transferase</keyword>
<accession>A0A3B6ECS0</accession>
<dbReference type="SMR" id="A0A3B6ECS0"/>